<evidence type="ECO:0000313" key="3">
    <source>
        <dbReference type="EMBL" id="OQV17260.1"/>
    </source>
</evidence>
<name>A0A1W0WPW9_HYPEX</name>
<gene>
    <name evidence="3" type="ORF">BV898_08658</name>
</gene>
<feature type="region of interest" description="Disordered" evidence="1">
    <location>
        <begin position="303"/>
        <end position="344"/>
    </location>
</feature>
<accession>A0A1W0WPW9</accession>
<dbReference type="Proteomes" id="UP000192578">
    <property type="component" value="Unassembled WGS sequence"/>
</dbReference>
<dbReference type="AlphaFoldDB" id="A0A1W0WPW9"/>
<dbReference type="PROSITE" id="PS50013">
    <property type="entry name" value="CHROMO_2"/>
    <property type="match status" value="1"/>
</dbReference>
<keyword evidence="4" id="KW-1185">Reference proteome</keyword>
<evidence type="ECO:0000259" key="2">
    <source>
        <dbReference type="PROSITE" id="PS50013"/>
    </source>
</evidence>
<sequence length="344" mass="39295">MYQIVAGRAPSPVATHIPVIRPDGYDPIPEHTDEVKIPADLYLIRRDKIKCPITCVCKNLGKHTNKTRAQAQEIISHKVKDGHCFLLCMLDSARTAPTYLRQCEVPLDVRQKYYDYYRSAGKPRRLEEYWDKNKERAMRDALFAELSEKELSIQVEIANSIDTNDWDRKTGNGRAAARLNADSHNESDEEEMVAQEEPSVLAPAPTLTANSPKLWVIERVLGALITREGKTRRRWFLIKWDGWEHHENSWEPERKKVAGMKSSKRCEGISATLKAVKEFFRAFGRPTVKRPKILSPDGELYEKLMAAKQGDDPSVDDSTSLPESEPQPKKKTRSSKRSDISRHS</sequence>
<evidence type="ECO:0000256" key="1">
    <source>
        <dbReference type="SAM" id="MobiDB-lite"/>
    </source>
</evidence>
<organism evidence="3 4">
    <name type="scientific">Hypsibius exemplaris</name>
    <name type="common">Freshwater tardigrade</name>
    <dbReference type="NCBI Taxonomy" id="2072580"/>
    <lineage>
        <taxon>Eukaryota</taxon>
        <taxon>Metazoa</taxon>
        <taxon>Ecdysozoa</taxon>
        <taxon>Tardigrada</taxon>
        <taxon>Eutardigrada</taxon>
        <taxon>Parachela</taxon>
        <taxon>Hypsibioidea</taxon>
        <taxon>Hypsibiidae</taxon>
        <taxon>Hypsibius</taxon>
    </lineage>
</organism>
<dbReference type="SUPFAM" id="SSF54160">
    <property type="entry name" value="Chromo domain-like"/>
    <property type="match status" value="1"/>
</dbReference>
<dbReference type="Gene3D" id="2.40.50.40">
    <property type="match status" value="1"/>
</dbReference>
<protein>
    <recommendedName>
        <fullName evidence="2">Chromo domain-containing protein</fullName>
    </recommendedName>
</protein>
<comment type="caution">
    <text evidence="3">The sequence shown here is derived from an EMBL/GenBank/DDBJ whole genome shotgun (WGS) entry which is preliminary data.</text>
</comment>
<reference evidence="4" key="1">
    <citation type="submission" date="2017-01" db="EMBL/GenBank/DDBJ databases">
        <title>Comparative genomics of anhydrobiosis in the tardigrade Hypsibius dujardini.</title>
        <authorList>
            <person name="Yoshida Y."/>
            <person name="Koutsovoulos G."/>
            <person name="Laetsch D."/>
            <person name="Stevens L."/>
            <person name="Kumar S."/>
            <person name="Horikawa D."/>
            <person name="Ishino K."/>
            <person name="Komine S."/>
            <person name="Tomita M."/>
            <person name="Blaxter M."/>
            <person name="Arakawa K."/>
        </authorList>
    </citation>
    <scope>NUCLEOTIDE SEQUENCE [LARGE SCALE GENOMIC DNA]</scope>
    <source>
        <strain evidence="4">Z151</strain>
    </source>
</reference>
<dbReference type="CDD" id="cd00024">
    <property type="entry name" value="CD_CSD"/>
    <property type="match status" value="1"/>
</dbReference>
<evidence type="ECO:0000313" key="4">
    <source>
        <dbReference type="Proteomes" id="UP000192578"/>
    </source>
</evidence>
<dbReference type="InterPro" id="IPR016197">
    <property type="entry name" value="Chromo-like_dom_sf"/>
</dbReference>
<dbReference type="InterPro" id="IPR023780">
    <property type="entry name" value="Chromo_domain"/>
</dbReference>
<dbReference type="EMBL" id="MTYJ01000063">
    <property type="protein sequence ID" value="OQV17260.1"/>
    <property type="molecule type" value="Genomic_DNA"/>
</dbReference>
<dbReference type="OrthoDB" id="5843976at2759"/>
<feature type="domain" description="Chromo" evidence="2">
    <location>
        <begin position="215"/>
        <end position="253"/>
    </location>
</feature>
<dbReference type="Pfam" id="PF00385">
    <property type="entry name" value="Chromo"/>
    <property type="match status" value="1"/>
</dbReference>
<dbReference type="InterPro" id="IPR000953">
    <property type="entry name" value="Chromo/chromo_shadow_dom"/>
</dbReference>
<proteinExistence type="predicted"/>